<feature type="region of interest" description="Disordered" evidence="3">
    <location>
        <begin position="44"/>
        <end position="67"/>
    </location>
</feature>
<feature type="region of interest" description="Disordered" evidence="3">
    <location>
        <begin position="221"/>
        <end position="371"/>
    </location>
</feature>
<dbReference type="CDD" id="cd00155">
    <property type="entry name" value="RasGEF"/>
    <property type="match status" value="1"/>
</dbReference>
<dbReference type="InterPro" id="IPR023578">
    <property type="entry name" value="Ras_GEF_dom_sf"/>
</dbReference>
<accession>A0AAV7ZQU4</accession>
<evidence type="ECO:0000313" key="6">
    <source>
        <dbReference type="Proteomes" id="UP001146793"/>
    </source>
</evidence>
<feature type="compositionally biased region" description="Basic and acidic residues" evidence="3">
    <location>
        <begin position="259"/>
        <end position="272"/>
    </location>
</feature>
<feature type="compositionally biased region" description="Basic and acidic residues" evidence="3">
    <location>
        <begin position="237"/>
        <end position="249"/>
    </location>
</feature>
<evidence type="ECO:0000256" key="3">
    <source>
        <dbReference type="SAM" id="MobiDB-lite"/>
    </source>
</evidence>
<dbReference type="InterPro" id="IPR001895">
    <property type="entry name" value="RASGEF_cat_dom"/>
</dbReference>
<dbReference type="PANTHER" id="PTHR23113">
    <property type="entry name" value="GUANINE NUCLEOTIDE EXCHANGE FACTOR"/>
    <property type="match status" value="1"/>
</dbReference>
<feature type="domain" description="Ras-GEF" evidence="4">
    <location>
        <begin position="564"/>
        <end position="798"/>
    </location>
</feature>
<feature type="compositionally biased region" description="Polar residues" evidence="3">
    <location>
        <begin position="317"/>
        <end position="333"/>
    </location>
</feature>
<feature type="compositionally biased region" description="Polar residues" evidence="3">
    <location>
        <begin position="295"/>
        <end position="304"/>
    </location>
</feature>
<dbReference type="EMBL" id="JANTQA010000026">
    <property type="protein sequence ID" value="KAJ3443017.1"/>
    <property type="molecule type" value="Genomic_DNA"/>
</dbReference>
<feature type="region of interest" description="Disordered" evidence="3">
    <location>
        <begin position="114"/>
        <end position="140"/>
    </location>
</feature>
<evidence type="ECO:0000259" key="4">
    <source>
        <dbReference type="PROSITE" id="PS50009"/>
    </source>
</evidence>
<feature type="compositionally biased region" description="Low complexity" evidence="3">
    <location>
        <begin position="348"/>
        <end position="366"/>
    </location>
</feature>
<dbReference type="GO" id="GO:0007265">
    <property type="term" value="P:Ras protein signal transduction"/>
    <property type="evidence" value="ECO:0007669"/>
    <property type="project" value="TreeGrafter"/>
</dbReference>
<evidence type="ECO:0000256" key="2">
    <source>
        <dbReference type="PROSITE-ProRule" id="PRU00168"/>
    </source>
</evidence>
<dbReference type="PANTHER" id="PTHR23113:SF368">
    <property type="entry name" value="CELL DIVISION CONTROL PROTEIN 25"/>
    <property type="match status" value="1"/>
</dbReference>
<name>A0AAV7ZQU4_9EUKA</name>
<dbReference type="GO" id="GO:0005085">
    <property type="term" value="F:guanyl-nucleotide exchange factor activity"/>
    <property type="evidence" value="ECO:0007669"/>
    <property type="project" value="UniProtKB-KW"/>
</dbReference>
<dbReference type="Gene3D" id="1.10.840.10">
    <property type="entry name" value="Ras guanine-nucleotide exchange factors catalytic domain"/>
    <property type="match status" value="1"/>
</dbReference>
<feature type="compositionally biased region" description="Basic residues" evidence="3">
    <location>
        <begin position="114"/>
        <end position="134"/>
    </location>
</feature>
<dbReference type="Proteomes" id="UP001146793">
    <property type="component" value="Unassembled WGS sequence"/>
</dbReference>
<dbReference type="SUPFAM" id="SSF48366">
    <property type="entry name" value="Ras GEF"/>
    <property type="match status" value="1"/>
</dbReference>
<organism evidence="5 6">
    <name type="scientific">Anaeramoeba flamelloides</name>
    <dbReference type="NCBI Taxonomy" id="1746091"/>
    <lineage>
        <taxon>Eukaryota</taxon>
        <taxon>Metamonada</taxon>
        <taxon>Anaeramoebidae</taxon>
        <taxon>Anaeramoeba</taxon>
    </lineage>
</organism>
<evidence type="ECO:0000313" key="5">
    <source>
        <dbReference type="EMBL" id="KAJ3443017.1"/>
    </source>
</evidence>
<sequence length="806" mass="94411">MSGLSLNGEQVLGNKNQKQEQILDNSIKSLYSFFDSMFGLEQTEQKETNDQKGTNDQKVTNDQKETHKKLSEVDNKILTSLIGEGSFGTLVNQIQEHKKQEEEKQVEEIKKKRRETIRMRKEKRRKRRLSHQRRSALSQKEIEKDIKSILSEEETGDLANKNGKHKITKAISENDLRSFILKSDLSNKIITILNETPSEQTNNTKERLSQEQNDLQITNSQMEESQENEANHQTQIKQEHSTNKGKTGELQEIQSISKVKLETKTSQEKQGKQEGQQKCTKSERVKEESQENEANHQTQINQEHSTNKGKTEENQEIQESQVKQETQTSQETKGLQEETKTNEKMQENQESQENQKNQENQENQETQTKKETQINKKYLIGEKLKQSSVQEIKVSLKILEPLLIKEEKLEKGFQSMKSLYKNKRKTRMLAIDHLSQSVRSANMIRLFIYQLYRNLVTLEFGYNVEDEKYGVTTKDVKVKKPDYLLFEKWKIIEISQLKKSQKNRIIGRGEIKGVKGKFTSDNVYILKAEILDENYSIQNSKVKNPIPKIPKKINWKYLNIFEIDCEEVARQITIREFEVYQSIRPTELFKQSWNKRKLWEKAPMARYMIERFNQFSFWCCTMVLGAQKLEQRVSAIEYFVSLGEHLRRLNNFNCLMGVVSALRSNPLQRLKYTFEDIPITCEESLKDLDEFLNSENSFKNYRVALYEAYMEGKPVIPFLGIHLTDLTFLDDTSDDLDQNGEVNLEKMETMSKAIMNVLKYQTRPYKLKKVPQLQNYFKDYPALDGDALYDLSLQREPRGCQYQDLD</sequence>
<evidence type="ECO:0000256" key="1">
    <source>
        <dbReference type="ARBA" id="ARBA00022658"/>
    </source>
</evidence>
<dbReference type="InterPro" id="IPR036964">
    <property type="entry name" value="RASGEF_cat_dom_sf"/>
</dbReference>
<dbReference type="Pfam" id="PF00617">
    <property type="entry name" value="RasGEF"/>
    <property type="match status" value="1"/>
</dbReference>
<dbReference type="SMART" id="SM00147">
    <property type="entry name" value="RasGEF"/>
    <property type="match status" value="1"/>
</dbReference>
<proteinExistence type="predicted"/>
<dbReference type="AlphaFoldDB" id="A0AAV7ZQU4"/>
<reference evidence="5" key="1">
    <citation type="submission" date="2022-08" db="EMBL/GenBank/DDBJ databases">
        <title>Novel sulphate-reducing endosymbionts in the free-living metamonad Anaeramoeba.</title>
        <authorList>
            <person name="Jerlstrom-Hultqvist J."/>
            <person name="Cepicka I."/>
            <person name="Gallot-Lavallee L."/>
            <person name="Salas-Leiva D."/>
            <person name="Curtis B.A."/>
            <person name="Zahonova K."/>
            <person name="Pipaliya S."/>
            <person name="Dacks J."/>
            <person name="Roger A.J."/>
        </authorList>
    </citation>
    <scope>NUCLEOTIDE SEQUENCE</scope>
    <source>
        <strain evidence="5">Busselton2</strain>
    </source>
</reference>
<feature type="compositionally biased region" description="Basic and acidic residues" evidence="3">
    <location>
        <begin position="334"/>
        <end position="347"/>
    </location>
</feature>
<keyword evidence="1 2" id="KW-0344">Guanine-nucleotide releasing factor</keyword>
<gene>
    <name evidence="5" type="ORF">M0812_12774</name>
</gene>
<feature type="compositionally biased region" description="Basic and acidic residues" evidence="3">
    <location>
        <begin position="280"/>
        <end position="289"/>
    </location>
</feature>
<dbReference type="InterPro" id="IPR008937">
    <property type="entry name" value="Ras-like_GEF"/>
</dbReference>
<dbReference type="GO" id="GO:0005886">
    <property type="term" value="C:plasma membrane"/>
    <property type="evidence" value="ECO:0007669"/>
    <property type="project" value="TreeGrafter"/>
</dbReference>
<dbReference type="PROSITE" id="PS50009">
    <property type="entry name" value="RASGEF_CAT"/>
    <property type="match status" value="1"/>
</dbReference>
<protein>
    <submittedName>
        <fullName evidence="5">Guanine nucleotide exchange factor</fullName>
    </submittedName>
</protein>
<comment type="caution">
    <text evidence="5">The sequence shown here is derived from an EMBL/GenBank/DDBJ whole genome shotgun (WGS) entry which is preliminary data.</text>
</comment>